<comment type="caution">
    <text evidence="1">The sequence shown here is derived from an EMBL/GenBank/DDBJ whole genome shotgun (WGS) entry which is preliminary data.</text>
</comment>
<keyword evidence="2" id="KW-1185">Reference proteome</keyword>
<reference evidence="1" key="2">
    <citation type="submission" date="2022-01" db="EMBL/GenBank/DDBJ databases">
        <authorList>
            <person name="Yamashiro T."/>
            <person name="Shiraishi A."/>
            <person name="Satake H."/>
            <person name="Nakayama K."/>
        </authorList>
    </citation>
    <scope>NUCLEOTIDE SEQUENCE</scope>
</reference>
<dbReference type="EMBL" id="BQNB010018606">
    <property type="protein sequence ID" value="GJT76226.1"/>
    <property type="molecule type" value="Genomic_DNA"/>
</dbReference>
<accession>A0ABQ5GLW7</accession>
<evidence type="ECO:0000313" key="2">
    <source>
        <dbReference type="Proteomes" id="UP001151760"/>
    </source>
</evidence>
<organism evidence="1 2">
    <name type="scientific">Tanacetum coccineum</name>
    <dbReference type="NCBI Taxonomy" id="301880"/>
    <lineage>
        <taxon>Eukaryota</taxon>
        <taxon>Viridiplantae</taxon>
        <taxon>Streptophyta</taxon>
        <taxon>Embryophyta</taxon>
        <taxon>Tracheophyta</taxon>
        <taxon>Spermatophyta</taxon>
        <taxon>Magnoliopsida</taxon>
        <taxon>eudicotyledons</taxon>
        <taxon>Gunneridae</taxon>
        <taxon>Pentapetalae</taxon>
        <taxon>asterids</taxon>
        <taxon>campanulids</taxon>
        <taxon>Asterales</taxon>
        <taxon>Asteraceae</taxon>
        <taxon>Asteroideae</taxon>
        <taxon>Anthemideae</taxon>
        <taxon>Anthemidinae</taxon>
        <taxon>Tanacetum</taxon>
    </lineage>
</organism>
<proteinExistence type="predicted"/>
<gene>
    <name evidence="1" type="ORF">Tco_1042951</name>
</gene>
<protein>
    <submittedName>
        <fullName evidence="1">Uncharacterized protein</fullName>
    </submittedName>
</protein>
<name>A0ABQ5GLW7_9ASTR</name>
<dbReference type="Proteomes" id="UP001151760">
    <property type="component" value="Unassembled WGS sequence"/>
</dbReference>
<sequence>MVSPIAKIATIDNSSKGKSQLGQLRSEPQSIYLLECIKEIDNTLQRRKMESLLDKQMNQGQPAIFEKSPE</sequence>
<reference evidence="1" key="1">
    <citation type="journal article" date="2022" name="Int. J. Mol. Sci.">
        <title>Draft Genome of Tanacetum Coccineum: Genomic Comparison of Closely Related Tanacetum-Family Plants.</title>
        <authorList>
            <person name="Yamashiro T."/>
            <person name="Shiraishi A."/>
            <person name="Nakayama K."/>
            <person name="Satake H."/>
        </authorList>
    </citation>
    <scope>NUCLEOTIDE SEQUENCE</scope>
</reference>
<evidence type="ECO:0000313" key="1">
    <source>
        <dbReference type="EMBL" id="GJT76226.1"/>
    </source>
</evidence>